<dbReference type="GO" id="GO:0004735">
    <property type="term" value="F:pyrroline-5-carboxylate reductase activity"/>
    <property type="evidence" value="ECO:0007669"/>
    <property type="project" value="UniProtKB-UniRule"/>
</dbReference>
<dbReference type="NCBIfam" id="TIGR00112">
    <property type="entry name" value="proC"/>
    <property type="match status" value="1"/>
</dbReference>
<dbReference type="GO" id="GO:0055129">
    <property type="term" value="P:L-proline biosynthetic process"/>
    <property type="evidence" value="ECO:0007669"/>
    <property type="project" value="UniProtKB-UniRule"/>
</dbReference>
<keyword evidence="5 8" id="KW-0641">Proline biosynthesis</keyword>
<dbReference type="InterPro" id="IPR029036">
    <property type="entry name" value="P5CR_dimer"/>
</dbReference>
<dbReference type="FunFam" id="1.10.3730.10:FF:000001">
    <property type="entry name" value="Pyrroline-5-carboxylate reductase"/>
    <property type="match status" value="1"/>
</dbReference>
<dbReference type="Gene3D" id="3.40.50.720">
    <property type="entry name" value="NAD(P)-binding Rossmann-like Domain"/>
    <property type="match status" value="1"/>
</dbReference>
<evidence type="ECO:0000256" key="4">
    <source>
        <dbReference type="ARBA" id="ARBA00058118"/>
    </source>
</evidence>
<comment type="pathway">
    <text evidence="5 8">Amino-acid biosynthesis; L-proline biosynthesis; L-proline from L-glutamate 5-semialdehyde: step 1/1.</text>
</comment>
<evidence type="ECO:0000313" key="12">
    <source>
        <dbReference type="Proteomes" id="UP000655366"/>
    </source>
</evidence>
<dbReference type="Pfam" id="PF14748">
    <property type="entry name" value="P5CR_dimer"/>
    <property type="match status" value="1"/>
</dbReference>
<comment type="subcellular location">
    <subcellularLocation>
        <location evidence="5">Cytoplasm</location>
    </subcellularLocation>
</comment>
<evidence type="ECO:0000256" key="8">
    <source>
        <dbReference type="RuleBase" id="RU003903"/>
    </source>
</evidence>
<dbReference type="SUPFAM" id="SSF48179">
    <property type="entry name" value="6-phosphogluconate dehydrogenase C-terminal domain-like"/>
    <property type="match status" value="1"/>
</dbReference>
<feature type="domain" description="Pyrroline-5-carboxylate reductase catalytic N-terminal" evidence="9">
    <location>
        <begin position="4"/>
        <end position="103"/>
    </location>
</feature>
<keyword evidence="3 5" id="KW-0560">Oxidoreductase</keyword>
<evidence type="ECO:0000256" key="1">
    <source>
        <dbReference type="ARBA" id="ARBA00005525"/>
    </source>
</evidence>
<evidence type="ECO:0000313" key="11">
    <source>
        <dbReference type="EMBL" id="MBG0738149.1"/>
    </source>
</evidence>
<organism evidence="11 12">
    <name type="scientific">Arthrobacter terrae</name>
    <dbReference type="NCBI Taxonomy" id="2935737"/>
    <lineage>
        <taxon>Bacteria</taxon>
        <taxon>Bacillati</taxon>
        <taxon>Actinomycetota</taxon>
        <taxon>Actinomycetes</taxon>
        <taxon>Micrococcales</taxon>
        <taxon>Micrococcaceae</taxon>
        <taxon>Arthrobacter</taxon>
    </lineage>
</organism>
<accession>A0A931G6C0</accession>
<evidence type="ECO:0000256" key="3">
    <source>
        <dbReference type="ARBA" id="ARBA00023002"/>
    </source>
</evidence>
<dbReference type="Proteomes" id="UP000655366">
    <property type="component" value="Unassembled WGS sequence"/>
</dbReference>
<protein>
    <recommendedName>
        <fullName evidence="5 6">Pyrroline-5-carboxylate reductase</fullName>
        <shortName evidence="5">P5C reductase</shortName>
        <shortName evidence="5">P5CR</shortName>
        <ecNumber evidence="5 6">1.5.1.2</ecNumber>
    </recommendedName>
    <alternativeName>
        <fullName evidence="5">PCA reductase</fullName>
    </alternativeName>
</protein>
<reference evidence="11 12" key="1">
    <citation type="submission" date="2020-11" db="EMBL/GenBank/DDBJ databases">
        <title>Arthrobacter antarcticus sp. nov., isolated from Antarctic Soil.</title>
        <authorList>
            <person name="Li J."/>
        </authorList>
    </citation>
    <scope>NUCLEOTIDE SEQUENCE [LARGE SCALE GENOMIC DNA]</scope>
    <source>
        <strain evidence="11 12">Z1-20</strain>
    </source>
</reference>
<evidence type="ECO:0000256" key="2">
    <source>
        <dbReference type="ARBA" id="ARBA00022857"/>
    </source>
</evidence>
<comment type="catalytic activity">
    <reaction evidence="5">
        <text>L-proline + NAD(+) = (S)-1-pyrroline-5-carboxylate + NADH + 2 H(+)</text>
        <dbReference type="Rhea" id="RHEA:14105"/>
        <dbReference type="ChEBI" id="CHEBI:15378"/>
        <dbReference type="ChEBI" id="CHEBI:17388"/>
        <dbReference type="ChEBI" id="CHEBI:57540"/>
        <dbReference type="ChEBI" id="CHEBI:57945"/>
        <dbReference type="ChEBI" id="CHEBI:60039"/>
        <dbReference type="EC" id="1.5.1.2"/>
    </reaction>
</comment>
<dbReference type="EC" id="1.5.1.2" evidence="5 6"/>
<name>A0A931G6C0_9MICC</name>
<dbReference type="PIRSF" id="PIRSF000193">
    <property type="entry name" value="Pyrrol-5-carb_rd"/>
    <property type="match status" value="1"/>
</dbReference>
<evidence type="ECO:0000256" key="7">
    <source>
        <dbReference type="PIRSR" id="PIRSR000193-1"/>
    </source>
</evidence>
<comment type="function">
    <text evidence="4 5">Catalyzes the reduction of 1-pyrroline-5-carboxylate (PCA) to L-proline.</text>
</comment>
<keyword evidence="2 5" id="KW-0521">NADP</keyword>
<evidence type="ECO:0000256" key="5">
    <source>
        <dbReference type="HAMAP-Rule" id="MF_01925"/>
    </source>
</evidence>
<evidence type="ECO:0000259" key="10">
    <source>
        <dbReference type="Pfam" id="PF14748"/>
    </source>
</evidence>
<comment type="similarity">
    <text evidence="1 5 8">Belongs to the pyrroline-5-carboxylate reductase family.</text>
</comment>
<proteinExistence type="inferred from homology"/>
<dbReference type="PANTHER" id="PTHR11645:SF0">
    <property type="entry name" value="PYRROLINE-5-CARBOXYLATE REDUCTASE 3"/>
    <property type="match status" value="1"/>
</dbReference>
<comment type="catalytic activity">
    <reaction evidence="5 8">
        <text>L-proline + NADP(+) = (S)-1-pyrroline-5-carboxylate + NADPH + 2 H(+)</text>
        <dbReference type="Rhea" id="RHEA:14109"/>
        <dbReference type="ChEBI" id="CHEBI:15378"/>
        <dbReference type="ChEBI" id="CHEBI:17388"/>
        <dbReference type="ChEBI" id="CHEBI:57783"/>
        <dbReference type="ChEBI" id="CHEBI:58349"/>
        <dbReference type="ChEBI" id="CHEBI:60039"/>
        <dbReference type="EC" id="1.5.1.2"/>
    </reaction>
</comment>
<feature type="binding site" evidence="7">
    <location>
        <begin position="8"/>
        <end position="13"/>
    </location>
    <ligand>
        <name>NADP(+)</name>
        <dbReference type="ChEBI" id="CHEBI:58349"/>
    </ligand>
</feature>
<dbReference type="InterPro" id="IPR000304">
    <property type="entry name" value="Pyrroline-COOH_reductase"/>
</dbReference>
<feature type="binding site" evidence="7">
    <location>
        <position position="62"/>
    </location>
    <ligand>
        <name>NADPH</name>
        <dbReference type="ChEBI" id="CHEBI:57783"/>
    </ligand>
</feature>
<dbReference type="InterPro" id="IPR053790">
    <property type="entry name" value="P5CR-like_CS"/>
</dbReference>
<dbReference type="HAMAP" id="MF_01925">
    <property type="entry name" value="P5C_reductase"/>
    <property type="match status" value="1"/>
</dbReference>
<gene>
    <name evidence="5 11" type="primary">proC</name>
    <name evidence="11" type="ORF">IV500_01695</name>
</gene>
<sequence length="278" mass="27758">MIKRIAFLGCGSMGEAILAGLLGSELSPSAVVSTVRRVERAEELAHRYGITALAGAEEPDANSLAVQGADVVILGVKPIGIAGLCREISPTLDARTVVVSVAAAVSLSQLSSALPPGQPVVRAMPNTPLKVRRGVVALSAGPTTTAQQQALAHEVFVSSGVVLDVPEDAQNAVSAISGSGPAYVFYFAEALAAAAEEFGLDEDTARILARETVAGGGLMLTQPGADPAVLRRGVSSPGGTTEAAIAAFQAQGLAGIIAAGAQAAAARAAAITEELSAG</sequence>
<dbReference type="RefSeq" id="WP_196395094.1">
    <property type="nucleotide sequence ID" value="NZ_JADNYM010000002.1"/>
</dbReference>
<dbReference type="InterPro" id="IPR036291">
    <property type="entry name" value="NAD(P)-bd_dom_sf"/>
</dbReference>
<dbReference type="Pfam" id="PF03807">
    <property type="entry name" value="F420_oxidored"/>
    <property type="match status" value="1"/>
</dbReference>
<comment type="caution">
    <text evidence="11">The sequence shown here is derived from an EMBL/GenBank/DDBJ whole genome shotgun (WGS) entry which is preliminary data.</text>
</comment>
<dbReference type="Gene3D" id="1.10.3730.10">
    <property type="entry name" value="ProC C-terminal domain-like"/>
    <property type="match status" value="1"/>
</dbReference>
<dbReference type="GO" id="GO:0005737">
    <property type="term" value="C:cytoplasm"/>
    <property type="evidence" value="ECO:0007669"/>
    <property type="project" value="UniProtKB-SubCell"/>
</dbReference>
<dbReference type="PROSITE" id="PS00521">
    <property type="entry name" value="P5CR"/>
    <property type="match status" value="1"/>
</dbReference>
<keyword evidence="12" id="KW-1185">Reference proteome</keyword>
<evidence type="ECO:0000259" key="9">
    <source>
        <dbReference type="Pfam" id="PF03807"/>
    </source>
</evidence>
<keyword evidence="5" id="KW-0963">Cytoplasm</keyword>
<dbReference type="AlphaFoldDB" id="A0A931G6C0"/>
<keyword evidence="5 8" id="KW-0028">Amino-acid biosynthesis</keyword>
<dbReference type="PANTHER" id="PTHR11645">
    <property type="entry name" value="PYRROLINE-5-CARBOXYLATE REDUCTASE"/>
    <property type="match status" value="1"/>
</dbReference>
<evidence type="ECO:0000256" key="6">
    <source>
        <dbReference type="NCBIfam" id="TIGR00112"/>
    </source>
</evidence>
<dbReference type="InterPro" id="IPR008927">
    <property type="entry name" value="6-PGluconate_DH-like_C_sf"/>
</dbReference>
<dbReference type="SUPFAM" id="SSF51735">
    <property type="entry name" value="NAD(P)-binding Rossmann-fold domains"/>
    <property type="match status" value="1"/>
</dbReference>
<dbReference type="InterPro" id="IPR028939">
    <property type="entry name" value="P5C_Rdtase_cat_N"/>
</dbReference>
<dbReference type="EMBL" id="JADNYM010000002">
    <property type="protein sequence ID" value="MBG0738149.1"/>
    <property type="molecule type" value="Genomic_DNA"/>
</dbReference>
<feature type="domain" description="Pyrroline-5-carboxylate reductase dimerisation" evidence="10">
    <location>
        <begin position="167"/>
        <end position="269"/>
    </location>
</feature>